<dbReference type="OrthoDB" id="2433410at2759"/>
<evidence type="ECO:0008006" key="3">
    <source>
        <dbReference type="Google" id="ProtNLM"/>
    </source>
</evidence>
<proteinExistence type="predicted"/>
<dbReference type="Gene3D" id="3.80.10.10">
    <property type="entry name" value="Ribonuclease Inhibitor"/>
    <property type="match status" value="1"/>
</dbReference>
<dbReference type="SUPFAM" id="SSF52047">
    <property type="entry name" value="RNI-like"/>
    <property type="match status" value="1"/>
</dbReference>
<accession>A0A9P6RSA8</accession>
<dbReference type="EMBL" id="JAAAIP010000178">
    <property type="protein sequence ID" value="KAG0323727.1"/>
    <property type="molecule type" value="Genomic_DNA"/>
</dbReference>
<evidence type="ECO:0000313" key="1">
    <source>
        <dbReference type="EMBL" id="KAG0323727.1"/>
    </source>
</evidence>
<dbReference type="PANTHER" id="PTHR38926:SF5">
    <property type="entry name" value="F-BOX AND LEUCINE-RICH REPEAT PROTEIN 6"/>
    <property type="match status" value="1"/>
</dbReference>
<dbReference type="InterPro" id="IPR032675">
    <property type="entry name" value="LRR_dom_sf"/>
</dbReference>
<protein>
    <recommendedName>
        <fullName evidence="3">F-box domain-containing protein</fullName>
    </recommendedName>
</protein>
<sequence length="675" mass="77496">MHPVEKEEGLDQKSLLSSFHDLHPIMLNAFNVSEITSLIRQELRGHDLKSMVRVNRLWWRAFAPYLWENIYIDADPEHDDRQVIFRNGLAARSLTISVYDPMDAQGVISYVADRCRHVTHLHLKLFSRGLVVVDEEARQNRLNQDTDGAGGQYALREETQTTLLDSLLTSLPYVHDLTLSIAHEDIQPEVVWCASTASNLRKLTVNGGLKAMNYIMRKNRRCDLRLLMRIARECTFLESLSVAWDAPELPSSEQELSRMVEMFEALEGFTPASIHRKSSTNSVGTAANAISFGEQVSSLKWLRFDHCELNDMPLEIVFRSCPNLREVDFDSVKVAPDSLHHHINLMAQACPLLRSFKFQNPTGKAKDAYAFSLMDGPLLRFSTLTLSLGDQADNVLQGIDRNWGSAHSITVLNIIDVANYDLLFRIMTTMTGLSHLTLGGNLSGLTGNGYSTVESYYLHDMSEGLRLSDFACKDSLQFLDVTRLEFCSLKCHELFFKRVQDMSRLKRLEISYRQLQDARLEETWSDPDEDPNILARSDFYPDKLFDPRSIQQRRRESFDDFGIAYVMPKDNDRGPEGEWRSPYYSSVHWLDNTLYHGQEAPDENERLEKTFAEASARATDKIFVMFLAVEFLYVLDDQPDLRNFWKYEHYISEHMASALVRMMPKLKVLAFDRAL</sequence>
<comment type="caution">
    <text evidence="1">The sequence shown here is derived from an EMBL/GenBank/DDBJ whole genome shotgun (WGS) entry which is preliminary data.</text>
</comment>
<keyword evidence="2" id="KW-1185">Reference proteome</keyword>
<gene>
    <name evidence="1" type="ORF">BGZ99_002566</name>
</gene>
<dbReference type="Proteomes" id="UP000738325">
    <property type="component" value="Unassembled WGS sequence"/>
</dbReference>
<feature type="non-terminal residue" evidence="1">
    <location>
        <position position="675"/>
    </location>
</feature>
<organism evidence="1 2">
    <name type="scientific">Dissophora globulifera</name>
    <dbReference type="NCBI Taxonomy" id="979702"/>
    <lineage>
        <taxon>Eukaryota</taxon>
        <taxon>Fungi</taxon>
        <taxon>Fungi incertae sedis</taxon>
        <taxon>Mucoromycota</taxon>
        <taxon>Mortierellomycotina</taxon>
        <taxon>Mortierellomycetes</taxon>
        <taxon>Mortierellales</taxon>
        <taxon>Mortierellaceae</taxon>
        <taxon>Dissophora</taxon>
    </lineage>
</organism>
<name>A0A9P6RSA8_9FUNG</name>
<dbReference type="AlphaFoldDB" id="A0A9P6RSA8"/>
<dbReference type="PANTHER" id="PTHR38926">
    <property type="entry name" value="F-BOX DOMAIN CONTAINING PROTEIN, EXPRESSED"/>
    <property type="match status" value="1"/>
</dbReference>
<reference evidence="1" key="1">
    <citation type="journal article" date="2020" name="Fungal Divers.">
        <title>Resolving the Mortierellaceae phylogeny through synthesis of multi-gene phylogenetics and phylogenomics.</title>
        <authorList>
            <person name="Vandepol N."/>
            <person name="Liber J."/>
            <person name="Desiro A."/>
            <person name="Na H."/>
            <person name="Kennedy M."/>
            <person name="Barry K."/>
            <person name="Grigoriev I.V."/>
            <person name="Miller A.N."/>
            <person name="O'Donnell K."/>
            <person name="Stajich J.E."/>
            <person name="Bonito G."/>
        </authorList>
    </citation>
    <scope>NUCLEOTIDE SEQUENCE</scope>
    <source>
        <strain evidence="1">REB-010B</strain>
    </source>
</reference>
<evidence type="ECO:0000313" key="2">
    <source>
        <dbReference type="Proteomes" id="UP000738325"/>
    </source>
</evidence>